<dbReference type="KEGG" id="mfk:E2N92_10470"/>
<evidence type="ECO:0000313" key="5">
    <source>
        <dbReference type="Proteomes" id="UP000826709"/>
    </source>
</evidence>
<dbReference type="InterPro" id="IPR029044">
    <property type="entry name" value="Nucleotide-diphossugar_trans"/>
</dbReference>
<feature type="domain" description="Glycosyltransferase 2-like" evidence="3">
    <location>
        <begin position="37"/>
        <end position="202"/>
    </location>
</feature>
<dbReference type="InterPro" id="IPR001173">
    <property type="entry name" value="Glyco_trans_2-like"/>
</dbReference>
<keyword evidence="5" id="KW-1185">Reference proteome</keyword>
<dbReference type="FunFam" id="3.90.550.10:FF:000123">
    <property type="entry name" value="Cell wall biosynthesis glycosyltransferase"/>
    <property type="match status" value="1"/>
</dbReference>
<accession>A0A8G1A1T0</accession>
<feature type="transmembrane region" description="Helical" evidence="2">
    <location>
        <begin position="269"/>
        <end position="290"/>
    </location>
</feature>
<keyword evidence="2" id="KW-0472">Membrane</keyword>
<sequence>MPIGTESVALGGGGAVEGRPSAAADEGPRYRGRRVAVVVPAYNEENLIKETLDGIPDYVEKVYAINDGSADRTGAIIDAYAHHDPRIVPIHHDPNRGPGAAIVSGYSRALDDDMDIVATMDGDGQMDPRYLHKFLDPIVDGKCDFTLGNRLISPEYRGTMSKWRFFGNAMLTLLTKIASGYWSMMDPQNGYTAISHRALERIDFEDMYPRYGYLNDRLVRLNLYGFRIKNIPHPAKYGNEKSTIKYGRYIVRVSNLLLRDFLWRLKMKYVVFSFHPLVFFYSFGSVLSMIGLLGGGITLWEKMVWGYPVLFVHGTLSMLVFMMGVMFLSFAMLFDMTQERQNSTWY</sequence>
<evidence type="ECO:0000256" key="1">
    <source>
        <dbReference type="SAM" id="MobiDB-lite"/>
    </source>
</evidence>
<evidence type="ECO:0000259" key="3">
    <source>
        <dbReference type="Pfam" id="PF00535"/>
    </source>
</evidence>
<feature type="transmembrane region" description="Helical" evidence="2">
    <location>
        <begin position="310"/>
        <end position="334"/>
    </location>
</feature>
<dbReference type="OrthoDB" id="11098at2157"/>
<dbReference type="CDD" id="cd04179">
    <property type="entry name" value="DPM_DPG-synthase_like"/>
    <property type="match status" value="1"/>
</dbReference>
<reference evidence="4" key="2">
    <citation type="submission" date="2019-03" db="EMBL/GenBank/DDBJ databases">
        <authorList>
            <person name="Chen S.-C."/>
            <person name="Wu S.-Y."/>
            <person name="Lai M.-C."/>
        </authorList>
    </citation>
    <scope>NUCLEOTIDE SEQUENCE</scope>
    <source>
        <strain evidence="4">ML15</strain>
    </source>
</reference>
<dbReference type="Gene3D" id="3.90.550.10">
    <property type="entry name" value="Spore Coat Polysaccharide Biosynthesis Protein SpsA, Chain A"/>
    <property type="match status" value="1"/>
</dbReference>
<dbReference type="EMBL" id="CP037968">
    <property type="protein sequence ID" value="QYZ79819.1"/>
    <property type="molecule type" value="Genomic_DNA"/>
</dbReference>
<dbReference type="RefSeq" id="WP_220681125.1">
    <property type="nucleotide sequence ID" value="NZ_CP037968.1"/>
</dbReference>
<dbReference type="InterPro" id="IPR050256">
    <property type="entry name" value="Glycosyltransferase_2"/>
</dbReference>
<organism evidence="4 5">
    <name type="scientific">Methanofollis formosanus</name>
    <dbReference type="NCBI Taxonomy" id="299308"/>
    <lineage>
        <taxon>Archaea</taxon>
        <taxon>Methanobacteriati</taxon>
        <taxon>Methanobacteriota</taxon>
        <taxon>Stenosarchaea group</taxon>
        <taxon>Methanomicrobia</taxon>
        <taxon>Methanomicrobiales</taxon>
        <taxon>Methanomicrobiaceae</taxon>
        <taxon>Methanofollis</taxon>
    </lineage>
</organism>
<evidence type="ECO:0000313" key="4">
    <source>
        <dbReference type="EMBL" id="QYZ79819.1"/>
    </source>
</evidence>
<proteinExistence type="predicted"/>
<dbReference type="AlphaFoldDB" id="A0A8G1A1T0"/>
<dbReference type="PANTHER" id="PTHR48090:SF7">
    <property type="entry name" value="RFBJ PROTEIN"/>
    <property type="match status" value="1"/>
</dbReference>
<keyword evidence="2" id="KW-1133">Transmembrane helix</keyword>
<dbReference type="PANTHER" id="PTHR48090">
    <property type="entry name" value="UNDECAPRENYL-PHOSPHATE 4-DEOXY-4-FORMAMIDO-L-ARABINOSE TRANSFERASE-RELATED"/>
    <property type="match status" value="1"/>
</dbReference>
<gene>
    <name evidence="4" type="ORF">E2N92_10470</name>
</gene>
<dbReference type="SUPFAM" id="SSF53448">
    <property type="entry name" value="Nucleotide-diphospho-sugar transferases"/>
    <property type="match status" value="1"/>
</dbReference>
<reference evidence="4" key="1">
    <citation type="journal article" date="2005" name="Int. J. Syst. Evol. Microbiol.">
        <title>Methanofollis formosanus sp. nov., isolated from a fish pond.</title>
        <authorList>
            <person name="Wu S.Y."/>
            <person name="Chen S.C."/>
            <person name="Lai M.C."/>
        </authorList>
    </citation>
    <scope>NUCLEOTIDE SEQUENCE</scope>
    <source>
        <strain evidence="4">ML15</strain>
    </source>
</reference>
<feature type="region of interest" description="Disordered" evidence="1">
    <location>
        <begin position="1"/>
        <end position="27"/>
    </location>
</feature>
<protein>
    <submittedName>
        <fullName evidence="4">Glycosyltransferase family 2 protein</fullName>
    </submittedName>
</protein>
<keyword evidence="2" id="KW-0812">Transmembrane</keyword>
<evidence type="ECO:0000256" key="2">
    <source>
        <dbReference type="SAM" id="Phobius"/>
    </source>
</evidence>
<dbReference type="Pfam" id="PF00535">
    <property type="entry name" value="Glycos_transf_2"/>
    <property type="match status" value="1"/>
</dbReference>
<name>A0A8G1A1T0_9EURY</name>
<dbReference type="Proteomes" id="UP000826709">
    <property type="component" value="Chromosome"/>
</dbReference>